<name>A8J5Y0_CHLRE</name>
<evidence type="ECO:0000313" key="2">
    <source>
        <dbReference type="Proteomes" id="UP000006906"/>
    </source>
</evidence>
<protein>
    <submittedName>
        <fullName evidence="1">Uncharacterized protein</fullName>
    </submittedName>
</protein>
<proteinExistence type="predicted"/>
<reference evidence="1 2" key="1">
    <citation type="journal article" date="2007" name="Science">
        <title>The Chlamydomonas genome reveals the evolution of key animal and plant functions.</title>
        <authorList>
            <person name="Merchant S.S."/>
            <person name="Prochnik S.E."/>
            <person name="Vallon O."/>
            <person name="Harris E.H."/>
            <person name="Karpowicz S.J."/>
            <person name="Witman G.B."/>
            <person name="Terry A."/>
            <person name="Salamov A."/>
            <person name="Fritz-Laylin L.K."/>
            <person name="Marechal-Drouard L."/>
            <person name="Marshall W.F."/>
            <person name="Qu L.H."/>
            <person name="Nelson D.R."/>
            <person name="Sanderfoot A.A."/>
            <person name="Spalding M.H."/>
            <person name="Kapitonov V.V."/>
            <person name="Ren Q."/>
            <person name="Ferris P."/>
            <person name="Lindquist E."/>
            <person name="Shapiro H."/>
            <person name="Lucas S.M."/>
            <person name="Grimwood J."/>
            <person name="Schmutz J."/>
            <person name="Cardol P."/>
            <person name="Cerutti H."/>
            <person name="Chanfreau G."/>
            <person name="Chen C.L."/>
            <person name="Cognat V."/>
            <person name="Croft M.T."/>
            <person name="Dent R."/>
            <person name="Dutcher S."/>
            <person name="Fernandez E."/>
            <person name="Fukuzawa H."/>
            <person name="Gonzalez-Ballester D."/>
            <person name="Gonzalez-Halphen D."/>
            <person name="Hallmann A."/>
            <person name="Hanikenne M."/>
            <person name="Hippler M."/>
            <person name="Inwood W."/>
            <person name="Jabbari K."/>
            <person name="Kalanon M."/>
            <person name="Kuras R."/>
            <person name="Lefebvre P.A."/>
            <person name="Lemaire S.D."/>
            <person name="Lobanov A.V."/>
            <person name="Lohr M."/>
            <person name="Manuell A."/>
            <person name="Meier I."/>
            <person name="Mets L."/>
            <person name="Mittag M."/>
            <person name="Mittelmeier T."/>
            <person name="Moroney J.V."/>
            <person name="Moseley J."/>
            <person name="Napoli C."/>
            <person name="Nedelcu A.M."/>
            <person name="Niyogi K."/>
            <person name="Novoselov S.V."/>
            <person name="Paulsen I.T."/>
            <person name="Pazour G."/>
            <person name="Purton S."/>
            <person name="Ral J.P."/>
            <person name="Riano-Pachon D.M."/>
            <person name="Riekhof W."/>
            <person name="Rymarquis L."/>
            <person name="Schroda M."/>
            <person name="Stern D."/>
            <person name="Umen J."/>
            <person name="Willows R."/>
            <person name="Wilson N."/>
            <person name="Zimmer S.L."/>
            <person name="Allmer J."/>
            <person name="Balk J."/>
            <person name="Bisova K."/>
            <person name="Chen C.J."/>
            <person name="Elias M."/>
            <person name="Gendler K."/>
            <person name="Hauser C."/>
            <person name="Lamb M.R."/>
            <person name="Ledford H."/>
            <person name="Long J.C."/>
            <person name="Minagawa J."/>
            <person name="Page M.D."/>
            <person name="Pan J."/>
            <person name="Pootakham W."/>
            <person name="Roje S."/>
            <person name="Rose A."/>
            <person name="Stahlberg E."/>
            <person name="Terauchi A.M."/>
            <person name="Yang P."/>
            <person name="Ball S."/>
            <person name="Bowler C."/>
            <person name="Dieckmann C.L."/>
            <person name="Gladyshev V.N."/>
            <person name="Green P."/>
            <person name="Jorgensen R."/>
            <person name="Mayfield S."/>
            <person name="Mueller-Roeber B."/>
            <person name="Rajamani S."/>
            <person name="Sayre R.T."/>
            <person name="Brokstein P."/>
            <person name="Dubchak I."/>
            <person name="Goodstein D."/>
            <person name="Hornick L."/>
            <person name="Huang Y.W."/>
            <person name="Jhaveri J."/>
            <person name="Luo Y."/>
            <person name="Martinez D."/>
            <person name="Ngau W.C."/>
            <person name="Otillar B."/>
            <person name="Poliakov A."/>
            <person name="Porter A."/>
            <person name="Szajkowski L."/>
            <person name="Werner G."/>
            <person name="Zhou K."/>
            <person name="Grigoriev I.V."/>
            <person name="Rokhsar D.S."/>
            <person name="Grossman A.R."/>
        </authorList>
    </citation>
    <scope>NUCLEOTIDE SEQUENCE [LARGE SCALE GENOMIC DNA]</scope>
    <source>
        <strain evidence="2">CC-503</strain>
    </source>
</reference>
<sequence>MLHTIGSGAAVHYLAQNPGGRKEAEVLADLEQAQEDLRKRKALDHLDNLRGKAIEPLFWDFRSSVQLNLSAQHKPLVERCHNFFDLNNLLTSLRGCSAAYEELLKASEPFCEEYDLVTEFWVQCADLEDLKYVRNREVHCSVADSANFISSVCDDFEAFPELDQAWAMIEALANYGGKHASALDAAAEAQRLAAAKVTAKFKQRRQQKNQHML</sequence>
<dbReference type="OMA" id="NYGGKHA"/>
<dbReference type="EMBL" id="CM008973">
    <property type="protein sequence ID" value="PNW75289.1"/>
    <property type="molecule type" value="Genomic_DNA"/>
</dbReference>
<dbReference type="GeneID" id="5722583"/>
<dbReference type="KEGG" id="cre:CHLRE_12g520800v5"/>
<dbReference type="Gramene" id="PNW75289">
    <property type="protein sequence ID" value="PNW75289"/>
    <property type="gene ID" value="CHLRE_12g520800v5"/>
</dbReference>
<evidence type="ECO:0000313" key="1">
    <source>
        <dbReference type="EMBL" id="PNW75289.1"/>
    </source>
</evidence>
<dbReference type="Proteomes" id="UP000006906">
    <property type="component" value="Chromosome 12"/>
</dbReference>
<dbReference type="AlphaFoldDB" id="A8J5Y0"/>
<dbReference type="RefSeq" id="XP_001696922.1">
    <property type="nucleotide sequence ID" value="XM_001696870.2"/>
</dbReference>
<keyword evidence="2" id="KW-1185">Reference proteome</keyword>
<dbReference type="InParanoid" id="A8J5Y0"/>
<gene>
    <name evidence="1" type="ORF">CHLRE_12g520800v5</name>
</gene>
<dbReference type="HOGENOM" id="CLU_1295999_0_0_1"/>
<dbReference type="PaxDb" id="3055-EDP00614"/>
<accession>A8J5Y0</accession>
<organism evidence="1 2">
    <name type="scientific">Chlamydomonas reinhardtii</name>
    <name type="common">Chlamydomonas smithii</name>
    <dbReference type="NCBI Taxonomy" id="3055"/>
    <lineage>
        <taxon>Eukaryota</taxon>
        <taxon>Viridiplantae</taxon>
        <taxon>Chlorophyta</taxon>
        <taxon>core chlorophytes</taxon>
        <taxon>Chlorophyceae</taxon>
        <taxon>CS clade</taxon>
        <taxon>Chlamydomonadales</taxon>
        <taxon>Chlamydomonadaceae</taxon>
        <taxon>Chlamydomonas</taxon>
    </lineage>
</organism>
<dbReference type="OrthoDB" id="540617at2759"/>